<keyword evidence="10" id="KW-1185">Reference proteome</keyword>
<name>A0A8J2U5Q0_9GAMM</name>
<feature type="transmembrane region" description="Helical" evidence="8">
    <location>
        <begin position="142"/>
        <end position="162"/>
    </location>
</feature>
<feature type="transmembrane region" description="Helical" evidence="8">
    <location>
        <begin position="371"/>
        <end position="391"/>
    </location>
</feature>
<reference evidence="10" key="1">
    <citation type="journal article" date="2019" name="Int. J. Syst. Evol. Microbiol.">
        <title>The Global Catalogue of Microorganisms (GCM) 10K type strain sequencing project: providing services to taxonomists for standard genome sequencing and annotation.</title>
        <authorList>
            <consortium name="The Broad Institute Genomics Platform"/>
            <consortium name="The Broad Institute Genome Sequencing Center for Infectious Disease"/>
            <person name="Wu L."/>
            <person name="Ma J."/>
        </authorList>
    </citation>
    <scope>NUCLEOTIDE SEQUENCE [LARGE SCALE GENOMIC DNA]</scope>
    <source>
        <strain evidence="10">CGMCC 1.10130</strain>
    </source>
</reference>
<dbReference type="InterPro" id="IPR007498">
    <property type="entry name" value="PqiA-like"/>
</dbReference>
<dbReference type="OrthoDB" id="9800207at2"/>
<dbReference type="EMBL" id="BMDX01000010">
    <property type="protein sequence ID" value="GGA79766.1"/>
    <property type="molecule type" value="Genomic_DNA"/>
</dbReference>
<evidence type="ECO:0000256" key="3">
    <source>
        <dbReference type="ARBA" id="ARBA00022475"/>
    </source>
</evidence>
<accession>A0A8J2U5Q0</accession>
<proteinExistence type="inferred from homology"/>
<comment type="caution">
    <text evidence="9">The sequence shown here is derived from an EMBL/GenBank/DDBJ whole genome shotgun (WGS) entry which is preliminary data.</text>
</comment>
<evidence type="ECO:0000256" key="6">
    <source>
        <dbReference type="ARBA" id="ARBA00022989"/>
    </source>
</evidence>
<dbReference type="NCBIfam" id="TIGR00155">
    <property type="entry name" value="pqiA_fam"/>
    <property type="match status" value="1"/>
</dbReference>
<evidence type="ECO:0000256" key="2">
    <source>
        <dbReference type="ARBA" id="ARBA00007555"/>
    </source>
</evidence>
<feature type="transmembrane region" description="Helical" evidence="8">
    <location>
        <begin position="252"/>
        <end position="272"/>
    </location>
</feature>
<sequence>MTAQTACEECDHLIDNAVADDGEAIHCPRCHHHISVVHKAPLFAPIAYASAAIMMLVASLMYSFMSFASAGHSVTMNFAQTVRSLIAYGYNELALLLFVTLVIFPLGFLAIIFYLHGAMILNKKPFAARTCLLMLQHSKHWLMVDVFLIGILVSLVKVMGMADVGFGLSFWAFCLFTILLVKTTIVTDLPWLWQQLVSPAKAVEVNDVQRSAYANDYQLCHYCGHLNHLAESVCPRCHHQTHARKDPNLDRVLAFLIASVVLYIPANVLPIMDTSLLGGSDPATIMGGVILLWQLKSYPVAMVIFIASVMVPLAKMVAIAWLAYSVKSTRNYDPQRQLKLYRLTEFVGRWSMIDVFVVAILAALIRIDGLIVIYPGPATVSFAGVVILTMISAMSFDPRLIWDDSHIKENNRS</sequence>
<dbReference type="PANTHER" id="PTHR30462">
    <property type="entry name" value="INTERMEMBRANE TRANSPORT PROTEIN PQIB-RELATED"/>
    <property type="match status" value="1"/>
</dbReference>
<evidence type="ECO:0000256" key="4">
    <source>
        <dbReference type="ARBA" id="ARBA00022519"/>
    </source>
</evidence>
<feature type="transmembrane region" description="Helical" evidence="8">
    <location>
        <begin position="346"/>
        <end position="365"/>
    </location>
</feature>
<dbReference type="GO" id="GO:0005886">
    <property type="term" value="C:plasma membrane"/>
    <property type="evidence" value="ECO:0007669"/>
    <property type="project" value="UniProtKB-SubCell"/>
</dbReference>
<organism evidence="9 10">
    <name type="scientific">Neiella marina</name>
    <dbReference type="NCBI Taxonomy" id="508461"/>
    <lineage>
        <taxon>Bacteria</taxon>
        <taxon>Pseudomonadati</taxon>
        <taxon>Pseudomonadota</taxon>
        <taxon>Gammaproteobacteria</taxon>
        <taxon>Alteromonadales</taxon>
        <taxon>Echinimonadaceae</taxon>
        <taxon>Neiella</taxon>
    </lineage>
</organism>
<dbReference type="InterPro" id="IPR005219">
    <property type="entry name" value="PqiA-like_proteobact"/>
</dbReference>
<comment type="subcellular location">
    <subcellularLocation>
        <location evidence="1">Cell inner membrane</location>
        <topology evidence="1">Multi-pass membrane protein</topology>
    </subcellularLocation>
</comment>
<dbReference type="PANTHER" id="PTHR30462:SF3">
    <property type="entry name" value="INTERMEMBRANE TRANSPORT PROTEIN PQIA"/>
    <property type="match status" value="1"/>
</dbReference>
<comment type="similarity">
    <text evidence="2">Belongs to the PqiA family.</text>
</comment>
<evidence type="ECO:0000313" key="9">
    <source>
        <dbReference type="EMBL" id="GGA79766.1"/>
    </source>
</evidence>
<keyword evidence="5 8" id="KW-0812">Transmembrane</keyword>
<keyword evidence="7 8" id="KW-0472">Membrane</keyword>
<feature type="transmembrane region" description="Helical" evidence="8">
    <location>
        <begin position="93"/>
        <end position="121"/>
    </location>
</feature>
<evidence type="ECO:0000256" key="8">
    <source>
        <dbReference type="SAM" id="Phobius"/>
    </source>
</evidence>
<feature type="transmembrane region" description="Helical" evidence="8">
    <location>
        <begin position="168"/>
        <end position="193"/>
    </location>
</feature>
<evidence type="ECO:0000256" key="7">
    <source>
        <dbReference type="ARBA" id="ARBA00023136"/>
    </source>
</evidence>
<feature type="transmembrane region" description="Helical" evidence="8">
    <location>
        <begin position="300"/>
        <end position="325"/>
    </location>
</feature>
<evidence type="ECO:0000313" key="10">
    <source>
        <dbReference type="Proteomes" id="UP000619743"/>
    </source>
</evidence>
<feature type="transmembrane region" description="Helical" evidence="8">
    <location>
        <begin position="42"/>
        <end position="65"/>
    </location>
</feature>
<gene>
    <name evidence="9" type="ORF">GCM10011369_22160</name>
</gene>
<dbReference type="Pfam" id="PF04403">
    <property type="entry name" value="PqiA"/>
    <property type="match status" value="2"/>
</dbReference>
<keyword evidence="6 8" id="KW-1133">Transmembrane helix</keyword>
<dbReference type="InterPro" id="IPR051800">
    <property type="entry name" value="PqiA-PqiB_transport"/>
</dbReference>
<dbReference type="Proteomes" id="UP000619743">
    <property type="component" value="Unassembled WGS sequence"/>
</dbReference>
<protein>
    <submittedName>
        <fullName evidence="9">Paraquat-inducible protein A</fullName>
    </submittedName>
</protein>
<evidence type="ECO:0000256" key="5">
    <source>
        <dbReference type="ARBA" id="ARBA00022692"/>
    </source>
</evidence>
<evidence type="ECO:0000256" key="1">
    <source>
        <dbReference type="ARBA" id="ARBA00004429"/>
    </source>
</evidence>
<dbReference type="AlphaFoldDB" id="A0A8J2U5Q0"/>
<keyword evidence="3" id="KW-1003">Cell membrane</keyword>
<keyword evidence="4" id="KW-0997">Cell inner membrane</keyword>